<reference evidence="2" key="2">
    <citation type="journal article" date="2021" name="PeerJ">
        <title>Extensive microbial diversity within the chicken gut microbiome revealed by metagenomics and culture.</title>
        <authorList>
            <person name="Gilroy R."/>
            <person name="Ravi A."/>
            <person name="Getino M."/>
            <person name="Pursley I."/>
            <person name="Horton D.L."/>
            <person name="Alikhan N.F."/>
            <person name="Baker D."/>
            <person name="Gharbi K."/>
            <person name="Hall N."/>
            <person name="Watson M."/>
            <person name="Adriaenssens E.M."/>
            <person name="Foster-Nyarko E."/>
            <person name="Jarju S."/>
            <person name="Secka A."/>
            <person name="Antonio M."/>
            <person name="Oren A."/>
            <person name="Chaudhuri R.R."/>
            <person name="La Ragione R."/>
            <person name="Hildebrand F."/>
            <person name="Pallen M.J."/>
        </authorList>
    </citation>
    <scope>NUCLEOTIDE SEQUENCE</scope>
    <source>
        <strain evidence="2">10192</strain>
    </source>
</reference>
<feature type="transmembrane region" description="Helical" evidence="1">
    <location>
        <begin position="84"/>
        <end position="104"/>
    </location>
</feature>
<keyword evidence="1" id="KW-0472">Membrane</keyword>
<reference evidence="2" key="1">
    <citation type="submission" date="2020-10" db="EMBL/GenBank/DDBJ databases">
        <authorList>
            <person name="Gilroy R."/>
        </authorList>
    </citation>
    <scope>NUCLEOTIDE SEQUENCE</scope>
    <source>
        <strain evidence="2">10192</strain>
    </source>
</reference>
<organism evidence="2 3">
    <name type="scientific">Candidatus Scatousia excrementipullorum</name>
    <dbReference type="NCBI Taxonomy" id="2840936"/>
    <lineage>
        <taxon>Bacteria</taxon>
        <taxon>Candidatus Scatousia</taxon>
    </lineage>
</organism>
<keyword evidence="1" id="KW-1133">Transmembrane helix</keyword>
<dbReference type="AlphaFoldDB" id="A0A9D9GXJ3"/>
<evidence type="ECO:0000313" key="2">
    <source>
        <dbReference type="EMBL" id="MBO8430760.1"/>
    </source>
</evidence>
<gene>
    <name evidence="2" type="ORF">IAC76_05170</name>
</gene>
<evidence type="ECO:0000313" key="3">
    <source>
        <dbReference type="Proteomes" id="UP000823632"/>
    </source>
</evidence>
<sequence length="233" mass="25740">MISQINPSTDKTNNSFSYFKSSNQVKKGYRTYRYHNIDTPTTGDKIRALTGSVIGTAVPLVYFAKKQNGKINSLKKLFNIKYELPEMTGIAAGSIVGGVLFGMAGENAQKRRQKFNEGVFQFMNVVLPPVVVAAYMAVTKNNKFLNKPVNKLAGILVSLASGMFFGAKASNLITDPKDRYPDRRLNMKDAIANVDDVVGGLILAKFPLIDKLHIEKTLPFIYAWCGYRAGQNS</sequence>
<accession>A0A9D9GXJ3</accession>
<keyword evidence="1" id="KW-0812">Transmembrane</keyword>
<comment type="caution">
    <text evidence="2">The sequence shown here is derived from an EMBL/GenBank/DDBJ whole genome shotgun (WGS) entry which is preliminary data.</text>
</comment>
<dbReference type="Proteomes" id="UP000823632">
    <property type="component" value="Unassembled WGS sequence"/>
</dbReference>
<proteinExistence type="predicted"/>
<feature type="transmembrane region" description="Helical" evidence="1">
    <location>
        <begin position="46"/>
        <end position="64"/>
    </location>
</feature>
<evidence type="ECO:0000256" key="1">
    <source>
        <dbReference type="SAM" id="Phobius"/>
    </source>
</evidence>
<dbReference type="EMBL" id="JADIND010000108">
    <property type="protein sequence ID" value="MBO8430760.1"/>
    <property type="molecule type" value="Genomic_DNA"/>
</dbReference>
<name>A0A9D9GXJ3_9BACT</name>
<feature type="transmembrane region" description="Helical" evidence="1">
    <location>
        <begin position="149"/>
        <end position="167"/>
    </location>
</feature>
<protein>
    <submittedName>
        <fullName evidence="2">Uncharacterized protein</fullName>
    </submittedName>
</protein>
<feature type="transmembrane region" description="Helical" evidence="1">
    <location>
        <begin position="119"/>
        <end position="137"/>
    </location>
</feature>